<dbReference type="InterPro" id="IPR036895">
    <property type="entry name" value="Uracil-DNA_glycosylase-like_sf"/>
</dbReference>
<evidence type="ECO:0000256" key="8">
    <source>
        <dbReference type="ARBA" id="ARBA00023204"/>
    </source>
</evidence>
<dbReference type="SMART" id="SM00986">
    <property type="entry name" value="UDG"/>
    <property type="match status" value="1"/>
</dbReference>
<keyword evidence="6 9" id="KW-0227">DNA damage</keyword>
<dbReference type="Pfam" id="PF03167">
    <property type="entry name" value="UDG"/>
    <property type="match status" value="1"/>
</dbReference>
<feature type="domain" description="Uracil-DNA glycosylase-like" evidence="12">
    <location>
        <begin position="49"/>
        <end position="209"/>
    </location>
</feature>
<name>A0A1Y4LL20_9FIRM</name>
<dbReference type="FunFam" id="3.40.470.10:FF:000001">
    <property type="entry name" value="Uracil-DNA glycosylase"/>
    <property type="match status" value="1"/>
</dbReference>
<dbReference type="NCBIfam" id="TIGR00628">
    <property type="entry name" value="ung"/>
    <property type="match status" value="1"/>
</dbReference>
<dbReference type="GO" id="GO:0005737">
    <property type="term" value="C:cytoplasm"/>
    <property type="evidence" value="ECO:0007669"/>
    <property type="project" value="UniProtKB-SubCell"/>
</dbReference>
<dbReference type="GO" id="GO:0097510">
    <property type="term" value="P:base-excision repair, AP site formation via deaminated base removal"/>
    <property type="evidence" value="ECO:0007669"/>
    <property type="project" value="TreeGrafter"/>
</dbReference>
<accession>A0A1Y4LL20</accession>
<gene>
    <name evidence="9" type="primary">ung</name>
    <name evidence="14" type="ORF">B5F15_09760</name>
    <name evidence="13" type="ORF">B5F17_07810</name>
</gene>
<reference evidence="15 16" key="1">
    <citation type="submission" date="2017-04" db="EMBL/GenBank/DDBJ databases">
        <title>Function of individual gut microbiota members based on whole genome sequencing of pure cultures obtained from chicken caecum.</title>
        <authorList>
            <person name="Medvecky M."/>
            <person name="Cejkova D."/>
            <person name="Polansky O."/>
            <person name="Karasova D."/>
            <person name="Kubasova T."/>
            <person name="Cizek A."/>
            <person name="Rychlik I."/>
        </authorList>
    </citation>
    <scope>NUCLEOTIDE SEQUENCE [LARGE SCALE GENOMIC DNA]</scope>
    <source>
        <strain evidence="15">An179</strain>
        <strain evidence="16">An180</strain>
    </source>
</reference>
<evidence type="ECO:0000256" key="2">
    <source>
        <dbReference type="ARBA" id="ARBA00002631"/>
    </source>
</evidence>
<dbReference type="PROSITE" id="PS00130">
    <property type="entry name" value="U_DNA_GLYCOSYLASE"/>
    <property type="match status" value="1"/>
</dbReference>
<dbReference type="EC" id="3.2.2.27" evidence="4 9"/>
<dbReference type="AlphaFoldDB" id="A0A1Y4LL20"/>
<evidence type="ECO:0000256" key="1">
    <source>
        <dbReference type="ARBA" id="ARBA00001400"/>
    </source>
</evidence>
<dbReference type="PANTHER" id="PTHR11264">
    <property type="entry name" value="URACIL-DNA GLYCOSYLASE"/>
    <property type="match status" value="1"/>
</dbReference>
<keyword evidence="7 9" id="KW-0378">Hydrolase</keyword>
<dbReference type="NCBIfam" id="NF003591">
    <property type="entry name" value="PRK05254.1-4"/>
    <property type="match status" value="1"/>
</dbReference>
<comment type="function">
    <text evidence="2 9 11">Excises uracil residues from the DNA which can arise as a result of misincorporation of dUMP residues by DNA polymerase or due to deamination of cytosine.</text>
</comment>
<reference evidence="14" key="2">
    <citation type="journal article" date="2018" name="BMC Genomics">
        <title>Whole genome sequencing and function prediction of 133 gut anaerobes isolated from chicken caecum in pure cultures.</title>
        <authorList>
            <person name="Medvecky M."/>
            <person name="Cejkova D."/>
            <person name="Polansky O."/>
            <person name="Karasova D."/>
            <person name="Kubasova T."/>
            <person name="Cizek A."/>
            <person name="Rychlik I."/>
        </authorList>
    </citation>
    <scope>NUCLEOTIDE SEQUENCE</scope>
    <source>
        <strain evidence="14">An179</strain>
        <strain evidence="13">An180</strain>
    </source>
</reference>
<evidence type="ECO:0000256" key="5">
    <source>
        <dbReference type="ARBA" id="ARBA00018429"/>
    </source>
</evidence>
<dbReference type="Gene3D" id="3.40.470.10">
    <property type="entry name" value="Uracil-DNA glycosylase-like domain"/>
    <property type="match status" value="1"/>
</dbReference>
<sequence>MVQIGNEWDEILKDEFQSDYYAQIRETLKQEYASHEIYPPMQDIFNALRYTSYSDVKAVLLGQDPYHGPGQAHGLCFSVRPGVAPPPSLQNIFKELQSDMGLPAPHSGCLIPWAKEGVLMLNTTLTVRRGQANSHSKIGWTKFTDAIIQKLNDHEQPIVFLLWGSNARSKKALITNPNHLILETVHPSPLSAHQGFFGSRHFSQCNEFLMAHGIAPIDWTLE</sequence>
<evidence type="ECO:0000256" key="11">
    <source>
        <dbReference type="RuleBase" id="RU003780"/>
    </source>
</evidence>
<dbReference type="GO" id="GO:0004844">
    <property type="term" value="F:uracil DNA N-glycosylase activity"/>
    <property type="evidence" value="ECO:0007669"/>
    <property type="project" value="UniProtKB-UniRule"/>
</dbReference>
<dbReference type="NCBIfam" id="NF003589">
    <property type="entry name" value="PRK05254.1-2"/>
    <property type="match status" value="1"/>
</dbReference>
<evidence type="ECO:0000259" key="12">
    <source>
        <dbReference type="SMART" id="SM00986"/>
    </source>
</evidence>
<dbReference type="SUPFAM" id="SSF52141">
    <property type="entry name" value="Uracil-DNA glycosylase-like"/>
    <property type="match status" value="1"/>
</dbReference>
<keyword evidence="8 9" id="KW-0234">DNA repair</keyword>
<dbReference type="EMBL" id="NFKK01000007">
    <property type="protein sequence ID" value="OUP52879.1"/>
    <property type="molecule type" value="Genomic_DNA"/>
</dbReference>
<evidence type="ECO:0000313" key="13">
    <source>
        <dbReference type="EMBL" id="OUP52879.1"/>
    </source>
</evidence>
<evidence type="ECO:0000256" key="9">
    <source>
        <dbReference type="HAMAP-Rule" id="MF_00148"/>
    </source>
</evidence>
<comment type="catalytic activity">
    <reaction evidence="1 9 11">
        <text>Hydrolyzes single-stranded DNA or mismatched double-stranded DNA and polynucleotides, releasing free uracil.</text>
        <dbReference type="EC" id="3.2.2.27"/>
    </reaction>
</comment>
<evidence type="ECO:0000256" key="10">
    <source>
        <dbReference type="PROSITE-ProRule" id="PRU10072"/>
    </source>
</evidence>
<evidence type="ECO:0000256" key="3">
    <source>
        <dbReference type="ARBA" id="ARBA00008184"/>
    </source>
</evidence>
<keyword evidence="9" id="KW-0963">Cytoplasm</keyword>
<evidence type="ECO:0000256" key="7">
    <source>
        <dbReference type="ARBA" id="ARBA00022801"/>
    </source>
</evidence>
<dbReference type="EMBL" id="NFKL01000013">
    <property type="protein sequence ID" value="OUP57386.1"/>
    <property type="molecule type" value="Genomic_DNA"/>
</dbReference>
<dbReference type="Proteomes" id="UP000195897">
    <property type="component" value="Unassembled WGS sequence"/>
</dbReference>
<evidence type="ECO:0000313" key="16">
    <source>
        <dbReference type="Proteomes" id="UP000195897"/>
    </source>
</evidence>
<comment type="subcellular location">
    <subcellularLocation>
        <location evidence="9">Cytoplasm</location>
    </subcellularLocation>
</comment>
<evidence type="ECO:0000313" key="15">
    <source>
        <dbReference type="Proteomes" id="UP000195326"/>
    </source>
</evidence>
<evidence type="ECO:0000256" key="6">
    <source>
        <dbReference type="ARBA" id="ARBA00022763"/>
    </source>
</evidence>
<comment type="similarity">
    <text evidence="3 9 11">Belongs to the uracil-DNA glycosylase (UDG) superfamily. UNG family.</text>
</comment>
<protein>
    <recommendedName>
        <fullName evidence="5 9">Uracil-DNA glycosylase</fullName>
        <shortName evidence="9">UDG</shortName>
        <ecNumber evidence="4 9">3.2.2.27</ecNumber>
    </recommendedName>
</protein>
<dbReference type="NCBIfam" id="NF003588">
    <property type="entry name" value="PRK05254.1-1"/>
    <property type="match status" value="1"/>
</dbReference>
<dbReference type="PANTHER" id="PTHR11264:SF0">
    <property type="entry name" value="URACIL-DNA GLYCOSYLASE"/>
    <property type="match status" value="1"/>
</dbReference>
<dbReference type="CDD" id="cd10027">
    <property type="entry name" value="UDG-F1-like"/>
    <property type="match status" value="1"/>
</dbReference>
<dbReference type="HAMAP" id="MF_00148">
    <property type="entry name" value="UDG"/>
    <property type="match status" value="1"/>
</dbReference>
<dbReference type="RefSeq" id="WP_016147689.1">
    <property type="nucleotide sequence ID" value="NZ_CABKSA010000001.1"/>
</dbReference>
<dbReference type="NCBIfam" id="NF003592">
    <property type="entry name" value="PRK05254.1-5"/>
    <property type="match status" value="1"/>
</dbReference>
<dbReference type="InterPro" id="IPR002043">
    <property type="entry name" value="UDG_fam1"/>
</dbReference>
<dbReference type="InterPro" id="IPR005122">
    <property type="entry name" value="Uracil-DNA_glycosylase-like"/>
</dbReference>
<dbReference type="SMART" id="SM00987">
    <property type="entry name" value="UreE_C"/>
    <property type="match status" value="1"/>
</dbReference>
<comment type="caution">
    <text evidence="14">The sequence shown here is derived from an EMBL/GenBank/DDBJ whole genome shotgun (WGS) entry which is preliminary data.</text>
</comment>
<evidence type="ECO:0000256" key="4">
    <source>
        <dbReference type="ARBA" id="ARBA00012030"/>
    </source>
</evidence>
<feature type="active site" description="Proton acceptor" evidence="9 10">
    <location>
        <position position="64"/>
    </location>
</feature>
<dbReference type="InterPro" id="IPR018085">
    <property type="entry name" value="Ura-DNA_Glyclase_AS"/>
</dbReference>
<dbReference type="Proteomes" id="UP000195326">
    <property type="component" value="Unassembled WGS sequence"/>
</dbReference>
<evidence type="ECO:0000313" key="14">
    <source>
        <dbReference type="EMBL" id="OUP57386.1"/>
    </source>
</evidence>
<organism evidence="14 15">
    <name type="scientific">Butyricicoccus pullicaecorum</name>
    <dbReference type="NCBI Taxonomy" id="501571"/>
    <lineage>
        <taxon>Bacteria</taxon>
        <taxon>Bacillati</taxon>
        <taxon>Bacillota</taxon>
        <taxon>Clostridia</taxon>
        <taxon>Eubacteriales</taxon>
        <taxon>Butyricicoccaceae</taxon>
        <taxon>Butyricicoccus</taxon>
    </lineage>
</organism>
<proteinExistence type="inferred from homology"/>
<dbReference type="STRING" id="501571.GCA_900143195_00821"/>